<evidence type="ECO:0000313" key="6">
    <source>
        <dbReference type="EMBL" id="MFC0351374.1"/>
    </source>
</evidence>
<dbReference type="PANTHER" id="PTHR30537">
    <property type="entry name" value="HTH-TYPE TRANSCRIPTIONAL REGULATOR"/>
    <property type="match status" value="1"/>
</dbReference>
<evidence type="ECO:0000256" key="1">
    <source>
        <dbReference type="ARBA" id="ARBA00009437"/>
    </source>
</evidence>
<evidence type="ECO:0000313" key="7">
    <source>
        <dbReference type="Proteomes" id="UP001589844"/>
    </source>
</evidence>
<sequence>MRKRLPPLFSLQVFEAAARHGKFNLAARELQLTQSVVSRQIKQLEDWSGLNLFSRHGPRVELTKEGQDLLSRLNAPLNALHEAVYSSTETEGKTLQINTLVSAALTLLLPQLDEFRRAHPDIHLSIQADYALMSLPPKLSTVAIRFTSRPDPTLQSHLLINDRLVVVGTPDLVKKLGKNPSKWPASQLLRHTHMDWSSWTSSQNLPEALDVDGLEFNDAVILLDAAKRGLGLGISRLSVAWESLQKAELVLASNHVCISPFNFYLMYRHDCADIPAIRTFTSWVTTATKVWEDRLKQYDKKSSKNSRTLTKTTS</sequence>
<dbReference type="SUPFAM" id="SSF53850">
    <property type="entry name" value="Periplasmic binding protein-like II"/>
    <property type="match status" value="1"/>
</dbReference>
<evidence type="ECO:0000256" key="3">
    <source>
        <dbReference type="ARBA" id="ARBA00023125"/>
    </source>
</evidence>
<evidence type="ECO:0000256" key="4">
    <source>
        <dbReference type="ARBA" id="ARBA00023163"/>
    </source>
</evidence>
<keyword evidence="2" id="KW-0805">Transcription regulation</keyword>
<dbReference type="PANTHER" id="PTHR30537:SF74">
    <property type="entry name" value="HTH-TYPE TRANSCRIPTIONAL REGULATOR TRPI"/>
    <property type="match status" value="1"/>
</dbReference>
<evidence type="ECO:0000256" key="2">
    <source>
        <dbReference type="ARBA" id="ARBA00023015"/>
    </source>
</evidence>
<dbReference type="RefSeq" id="WP_390213994.1">
    <property type="nucleotide sequence ID" value="NZ_JBHLXJ010000018.1"/>
</dbReference>
<dbReference type="PRINTS" id="PR00039">
    <property type="entry name" value="HTHLYSR"/>
</dbReference>
<dbReference type="SUPFAM" id="SSF46785">
    <property type="entry name" value="Winged helix' DNA-binding domain"/>
    <property type="match status" value="1"/>
</dbReference>
<protein>
    <submittedName>
        <fullName evidence="6">LysR family transcriptional regulator</fullName>
    </submittedName>
</protein>
<comment type="similarity">
    <text evidence="1">Belongs to the LysR transcriptional regulatory family.</text>
</comment>
<keyword evidence="7" id="KW-1185">Reference proteome</keyword>
<feature type="domain" description="HTH lysR-type" evidence="5">
    <location>
        <begin position="6"/>
        <end position="63"/>
    </location>
</feature>
<dbReference type="Gene3D" id="3.40.190.10">
    <property type="entry name" value="Periplasmic binding protein-like II"/>
    <property type="match status" value="2"/>
</dbReference>
<comment type="caution">
    <text evidence="6">The sequence shown here is derived from an EMBL/GenBank/DDBJ whole genome shotgun (WGS) entry which is preliminary data.</text>
</comment>
<dbReference type="InterPro" id="IPR058163">
    <property type="entry name" value="LysR-type_TF_proteobact-type"/>
</dbReference>
<dbReference type="Proteomes" id="UP001589844">
    <property type="component" value="Unassembled WGS sequence"/>
</dbReference>
<keyword evidence="3" id="KW-0238">DNA-binding</keyword>
<dbReference type="EMBL" id="JBHLXJ010000018">
    <property type="protein sequence ID" value="MFC0351374.1"/>
    <property type="molecule type" value="Genomic_DNA"/>
</dbReference>
<keyword evidence="4" id="KW-0804">Transcription</keyword>
<dbReference type="Gene3D" id="1.10.10.10">
    <property type="entry name" value="Winged helix-like DNA-binding domain superfamily/Winged helix DNA-binding domain"/>
    <property type="match status" value="1"/>
</dbReference>
<accession>A0ABV6IKG6</accession>
<dbReference type="Pfam" id="PF03466">
    <property type="entry name" value="LysR_substrate"/>
    <property type="match status" value="1"/>
</dbReference>
<organism evidence="6 7">
    <name type="scientific">Undibacterium danionis</name>
    <dbReference type="NCBI Taxonomy" id="1812100"/>
    <lineage>
        <taxon>Bacteria</taxon>
        <taxon>Pseudomonadati</taxon>
        <taxon>Pseudomonadota</taxon>
        <taxon>Betaproteobacteria</taxon>
        <taxon>Burkholderiales</taxon>
        <taxon>Oxalobacteraceae</taxon>
        <taxon>Undibacterium</taxon>
    </lineage>
</organism>
<dbReference type="InterPro" id="IPR036388">
    <property type="entry name" value="WH-like_DNA-bd_sf"/>
</dbReference>
<dbReference type="InterPro" id="IPR036390">
    <property type="entry name" value="WH_DNA-bd_sf"/>
</dbReference>
<name>A0ABV6IKG6_9BURK</name>
<dbReference type="PROSITE" id="PS50931">
    <property type="entry name" value="HTH_LYSR"/>
    <property type="match status" value="1"/>
</dbReference>
<proteinExistence type="inferred from homology"/>
<reference evidence="6 7" key="1">
    <citation type="submission" date="2024-09" db="EMBL/GenBank/DDBJ databases">
        <authorList>
            <person name="Sun Q."/>
            <person name="Mori K."/>
        </authorList>
    </citation>
    <scope>NUCLEOTIDE SEQUENCE [LARGE SCALE GENOMIC DNA]</scope>
    <source>
        <strain evidence="6 7">CCM 8677</strain>
    </source>
</reference>
<dbReference type="InterPro" id="IPR000847">
    <property type="entry name" value="LysR_HTH_N"/>
</dbReference>
<dbReference type="Pfam" id="PF00126">
    <property type="entry name" value="HTH_1"/>
    <property type="match status" value="1"/>
</dbReference>
<dbReference type="InterPro" id="IPR005119">
    <property type="entry name" value="LysR_subst-bd"/>
</dbReference>
<evidence type="ECO:0000259" key="5">
    <source>
        <dbReference type="PROSITE" id="PS50931"/>
    </source>
</evidence>
<gene>
    <name evidence="6" type="ORF">ACFFJH_16260</name>
</gene>